<proteinExistence type="predicted"/>
<sequence>MKSDDIHWVLHGHYSLPLLFDYKYFEDNFLYSLYNCTTIFNFSLQVNFQNTAHLYNFMYFSGSSHYILELKSPTTLEASKTVVTLCECQVQFSSRVTISFNTERPHK</sequence>
<keyword evidence="2" id="KW-1185">Reference proteome</keyword>
<gene>
    <name evidence="1" type="ORF">OTU49_011792</name>
</gene>
<dbReference type="AlphaFoldDB" id="A0AAW0W310"/>
<accession>A0AAW0W310</accession>
<evidence type="ECO:0000313" key="2">
    <source>
        <dbReference type="Proteomes" id="UP001445076"/>
    </source>
</evidence>
<dbReference type="Proteomes" id="UP001445076">
    <property type="component" value="Unassembled WGS sequence"/>
</dbReference>
<organism evidence="1 2">
    <name type="scientific">Cherax quadricarinatus</name>
    <name type="common">Australian red claw crayfish</name>
    <dbReference type="NCBI Taxonomy" id="27406"/>
    <lineage>
        <taxon>Eukaryota</taxon>
        <taxon>Metazoa</taxon>
        <taxon>Ecdysozoa</taxon>
        <taxon>Arthropoda</taxon>
        <taxon>Crustacea</taxon>
        <taxon>Multicrustacea</taxon>
        <taxon>Malacostraca</taxon>
        <taxon>Eumalacostraca</taxon>
        <taxon>Eucarida</taxon>
        <taxon>Decapoda</taxon>
        <taxon>Pleocyemata</taxon>
        <taxon>Astacidea</taxon>
        <taxon>Parastacoidea</taxon>
        <taxon>Parastacidae</taxon>
        <taxon>Cherax</taxon>
    </lineage>
</organism>
<protein>
    <submittedName>
        <fullName evidence="1">Uncharacterized protein</fullName>
    </submittedName>
</protein>
<name>A0AAW0W310_CHEQU</name>
<comment type="caution">
    <text evidence="1">The sequence shown here is derived from an EMBL/GenBank/DDBJ whole genome shotgun (WGS) entry which is preliminary data.</text>
</comment>
<reference evidence="1 2" key="1">
    <citation type="journal article" date="2024" name="BMC Genomics">
        <title>Genome assembly of redclaw crayfish (Cherax quadricarinatus) provides insights into its immune adaptation and hypoxia tolerance.</title>
        <authorList>
            <person name="Liu Z."/>
            <person name="Zheng J."/>
            <person name="Li H."/>
            <person name="Fang K."/>
            <person name="Wang S."/>
            <person name="He J."/>
            <person name="Zhou D."/>
            <person name="Weng S."/>
            <person name="Chi M."/>
            <person name="Gu Z."/>
            <person name="He J."/>
            <person name="Li F."/>
            <person name="Wang M."/>
        </authorList>
    </citation>
    <scope>NUCLEOTIDE SEQUENCE [LARGE SCALE GENOMIC DNA]</scope>
    <source>
        <strain evidence="1">ZL_2023a</strain>
    </source>
</reference>
<dbReference type="EMBL" id="JARKIK010000089">
    <property type="protein sequence ID" value="KAK8723571.1"/>
    <property type="molecule type" value="Genomic_DNA"/>
</dbReference>
<evidence type="ECO:0000313" key="1">
    <source>
        <dbReference type="EMBL" id="KAK8723571.1"/>
    </source>
</evidence>